<gene>
    <name evidence="1" type="ORF">GCWU000182_001451</name>
</gene>
<keyword evidence="2" id="KW-1185">Reference proteome</keyword>
<dbReference type="OrthoDB" id="2168239at2"/>
<accession>W1Q2F6</accession>
<sequence>MQLIESKKVSQAWVYPEQVKEIFNYKDPSKKLRAFREFVESHPHYYKWFKQCWLGKSIKDFQYAFIPLAHFWENQSLLEAGSRSIKFDLSEIERIRITYGL</sequence>
<protein>
    <submittedName>
        <fullName evidence="1">Uncharacterized protein</fullName>
    </submittedName>
</protein>
<dbReference type="GeneID" id="84817954"/>
<reference evidence="1" key="1">
    <citation type="submission" date="2013-06" db="EMBL/GenBank/DDBJ databases">
        <authorList>
            <person name="Weinstock G."/>
            <person name="Sodergren E."/>
            <person name="Clifton S."/>
            <person name="Fulton L."/>
            <person name="Fulton B."/>
            <person name="Courtney L."/>
            <person name="Fronick C."/>
            <person name="Harrison M."/>
            <person name="Strong C."/>
            <person name="Farmer C."/>
            <person name="Delahaunty K."/>
            <person name="Markovic C."/>
            <person name="Hall O."/>
            <person name="Minx P."/>
            <person name="Tomlinson C."/>
            <person name="Mitreva M."/>
            <person name="Nelson J."/>
            <person name="Hou S."/>
            <person name="Wollam A."/>
            <person name="Pepin K.H."/>
            <person name="Johnson M."/>
            <person name="Bhonagiri V."/>
            <person name="Nash W.E."/>
            <person name="Warren W."/>
            <person name="Chinwalla A."/>
            <person name="Mardis E.R."/>
            <person name="Wilson R.K."/>
        </authorList>
    </citation>
    <scope>NUCLEOTIDE SEQUENCE [LARGE SCALE GENOMIC DNA]</scope>
    <source>
        <strain evidence="1">ATCC 49176</strain>
    </source>
</reference>
<dbReference type="Proteomes" id="UP000019050">
    <property type="component" value="Unassembled WGS sequence"/>
</dbReference>
<proteinExistence type="predicted"/>
<evidence type="ECO:0000313" key="2">
    <source>
        <dbReference type="Proteomes" id="UP000019050"/>
    </source>
</evidence>
<dbReference type="STRING" id="592010.GCWU000182_001451"/>
<dbReference type="HOGENOM" id="CLU_2285202_0_0_9"/>
<comment type="caution">
    <text evidence="1">The sequence shown here is derived from an EMBL/GenBank/DDBJ whole genome shotgun (WGS) entry which is preliminary data.</text>
</comment>
<organism evidence="1 2">
    <name type="scientific">Abiotrophia defectiva ATCC 49176</name>
    <dbReference type="NCBI Taxonomy" id="592010"/>
    <lineage>
        <taxon>Bacteria</taxon>
        <taxon>Bacillati</taxon>
        <taxon>Bacillota</taxon>
        <taxon>Bacilli</taxon>
        <taxon>Lactobacillales</taxon>
        <taxon>Aerococcaceae</taxon>
        <taxon>Abiotrophia</taxon>
    </lineage>
</organism>
<name>W1Q2F6_ABIDE</name>
<dbReference type="RefSeq" id="WP_023392093.1">
    <property type="nucleotide sequence ID" value="NZ_KI535340.1"/>
</dbReference>
<evidence type="ECO:0000313" key="1">
    <source>
        <dbReference type="EMBL" id="ESK65290.1"/>
    </source>
</evidence>
<dbReference type="EMBL" id="ACIN03000013">
    <property type="protein sequence ID" value="ESK65290.1"/>
    <property type="molecule type" value="Genomic_DNA"/>
</dbReference>
<dbReference type="AlphaFoldDB" id="W1Q2F6"/>